<dbReference type="SMART" id="SM00354">
    <property type="entry name" value="HTH_LACI"/>
    <property type="match status" value="1"/>
</dbReference>
<keyword evidence="2" id="KW-0805">Transcription regulation</keyword>
<evidence type="ECO:0000313" key="7">
    <source>
        <dbReference type="Proteomes" id="UP000346198"/>
    </source>
</evidence>
<dbReference type="PANTHER" id="PTHR30146:SF148">
    <property type="entry name" value="HTH-TYPE TRANSCRIPTIONAL REPRESSOR PURR-RELATED"/>
    <property type="match status" value="1"/>
</dbReference>
<dbReference type="EMBL" id="CAAHFH010000002">
    <property type="protein sequence ID" value="VGO21934.1"/>
    <property type="molecule type" value="Genomic_DNA"/>
</dbReference>
<dbReference type="InterPro" id="IPR000843">
    <property type="entry name" value="HTH_LacI"/>
</dbReference>
<evidence type="ECO:0000313" key="6">
    <source>
        <dbReference type="EMBL" id="VGO21934.1"/>
    </source>
</evidence>
<gene>
    <name evidence="6" type="primary">exuR_1</name>
    <name evidence="6" type="ORF">SCARR_04014</name>
</gene>
<evidence type="ECO:0000259" key="5">
    <source>
        <dbReference type="PROSITE" id="PS50932"/>
    </source>
</evidence>
<dbReference type="GO" id="GO:0000976">
    <property type="term" value="F:transcription cis-regulatory region binding"/>
    <property type="evidence" value="ECO:0007669"/>
    <property type="project" value="TreeGrafter"/>
</dbReference>
<dbReference type="AlphaFoldDB" id="A0A6C2URQ3"/>
<dbReference type="Gene3D" id="1.10.260.40">
    <property type="entry name" value="lambda repressor-like DNA-binding domains"/>
    <property type="match status" value="1"/>
</dbReference>
<dbReference type="PANTHER" id="PTHR30146">
    <property type="entry name" value="LACI-RELATED TRANSCRIPTIONAL REPRESSOR"/>
    <property type="match status" value="1"/>
</dbReference>
<reference evidence="6 7" key="1">
    <citation type="submission" date="2019-04" db="EMBL/GenBank/DDBJ databases">
        <authorList>
            <person name="Van Vliet M D."/>
        </authorList>
    </citation>
    <scope>NUCLEOTIDE SEQUENCE [LARGE SCALE GENOMIC DNA]</scope>
    <source>
        <strain evidence="6 7">F21</strain>
    </source>
</reference>
<dbReference type="Pfam" id="PF00356">
    <property type="entry name" value="LacI"/>
    <property type="match status" value="1"/>
</dbReference>
<dbReference type="GO" id="GO:0003700">
    <property type="term" value="F:DNA-binding transcription factor activity"/>
    <property type="evidence" value="ECO:0007669"/>
    <property type="project" value="TreeGrafter"/>
</dbReference>
<dbReference type="SUPFAM" id="SSF47413">
    <property type="entry name" value="lambda repressor-like DNA-binding domains"/>
    <property type="match status" value="1"/>
</dbReference>
<dbReference type="InterPro" id="IPR046335">
    <property type="entry name" value="LacI/GalR-like_sensor"/>
</dbReference>
<keyword evidence="4" id="KW-0804">Transcription</keyword>
<keyword evidence="3" id="KW-0238">DNA-binding</keyword>
<feature type="domain" description="HTH lacI-type" evidence="5">
    <location>
        <begin position="4"/>
        <end position="58"/>
    </location>
</feature>
<dbReference type="Gene3D" id="3.40.50.2300">
    <property type="match status" value="2"/>
</dbReference>
<dbReference type="Proteomes" id="UP000346198">
    <property type="component" value="Unassembled WGS sequence"/>
</dbReference>
<keyword evidence="1" id="KW-0678">Repressor</keyword>
<sequence>MNRVTQTDIAKRAGVTHATVSMALNNSPRISEATRTRIQALAQEMGYQPNAMATALALSKSRNEGDVPKQASLALLSGHSDLNYINVHQRYIDIFKGAREAAARHGFGVEHFWIFEKGMTTARLHQILQTRNIQGIMLLLSFMPKEKQLPWNDYSVVNIDTFASRNFNAVDFNLIQAAQMMVTRAINLGYKRIGIFSSLSHYIMHGGIMQKTLAFACEQNGLEYIQPLLVRTKFDSDQQYDDFENWLRSNRLDLVMTIGKPEVIYYLTAMGYSVPRDVGLMAMDVSHFPSHIAGCRIPWNHVGRLAARNLIGQIYRNESGIPSYRSSTMLLPEWHQGDSVRKQD</sequence>
<dbReference type="CDD" id="cd01392">
    <property type="entry name" value="HTH_LacI"/>
    <property type="match status" value="1"/>
</dbReference>
<dbReference type="RefSeq" id="WP_136063362.1">
    <property type="nucleotide sequence ID" value="NZ_CAAHFH010000002.1"/>
</dbReference>
<dbReference type="Pfam" id="PF13377">
    <property type="entry name" value="Peripla_BP_3"/>
    <property type="match status" value="1"/>
</dbReference>
<accession>A0A6C2URQ3</accession>
<keyword evidence="7" id="KW-1185">Reference proteome</keyword>
<evidence type="ECO:0000256" key="3">
    <source>
        <dbReference type="ARBA" id="ARBA00023125"/>
    </source>
</evidence>
<dbReference type="InterPro" id="IPR010982">
    <property type="entry name" value="Lambda_DNA-bd_dom_sf"/>
</dbReference>
<name>A0A6C2URQ3_9BACT</name>
<evidence type="ECO:0000256" key="4">
    <source>
        <dbReference type="ARBA" id="ARBA00023163"/>
    </source>
</evidence>
<evidence type="ECO:0000256" key="2">
    <source>
        <dbReference type="ARBA" id="ARBA00023015"/>
    </source>
</evidence>
<dbReference type="SUPFAM" id="SSF53822">
    <property type="entry name" value="Periplasmic binding protein-like I"/>
    <property type="match status" value="1"/>
</dbReference>
<dbReference type="InterPro" id="IPR028082">
    <property type="entry name" value="Peripla_BP_I"/>
</dbReference>
<proteinExistence type="predicted"/>
<evidence type="ECO:0000256" key="1">
    <source>
        <dbReference type="ARBA" id="ARBA00022491"/>
    </source>
</evidence>
<dbReference type="PROSITE" id="PS50932">
    <property type="entry name" value="HTH_LACI_2"/>
    <property type="match status" value="1"/>
</dbReference>
<protein>
    <submittedName>
        <fullName evidence="6">Putative HTH-type transcriptional repressor ExuR</fullName>
    </submittedName>
</protein>
<organism evidence="6 7">
    <name type="scientific">Pontiella sulfatireligans</name>
    <dbReference type="NCBI Taxonomy" id="2750658"/>
    <lineage>
        <taxon>Bacteria</taxon>
        <taxon>Pseudomonadati</taxon>
        <taxon>Kiritimatiellota</taxon>
        <taxon>Kiritimatiellia</taxon>
        <taxon>Kiritimatiellales</taxon>
        <taxon>Pontiellaceae</taxon>
        <taxon>Pontiella</taxon>
    </lineage>
</organism>